<gene>
    <name evidence="1" type="ORF">SAMN07250955_11232</name>
</gene>
<dbReference type="NCBIfam" id="TIGR03373">
    <property type="entry name" value="VI_minor_4"/>
    <property type="match status" value="1"/>
</dbReference>
<evidence type="ECO:0000313" key="2">
    <source>
        <dbReference type="Proteomes" id="UP000197065"/>
    </source>
</evidence>
<dbReference type="RefSeq" id="WP_165769635.1">
    <property type="nucleotide sequence ID" value="NZ_FYEH01000012.1"/>
</dbReference>
<sequence>MESAACGFYGKVPIHADFVHGRLQRSTIEPWDAWMQEALAASQQALGETWREAFFGAPIWRFILPSGACGPHGLVGVMMPSVDAVGRCFPLMLGLELAPSFDPLAVMEGAAAWFAAAERLALRALGSEFSLRDLDRRLPSISSPGRYVQRAWPDTAGERAGLWYALPLASAAYRVVQTLVPAKGGRSAPPPALWWTTGSVGFAPGLALCHGLVVPVSFAAFVDGRWQPHGWRGHASAFHDAVDWLDERPSSASRARLS</sequence>
<accession>A0A212RQM4</accession>
<organism evidence="1 2">
    <name type="scientific">Arboricoccus pini</name>
    <dbReference type="NCBI Taxonomy" id="1963835"/>
    <lineage>
        <taxon>Bacteria</taxon>
        <taxon>Pseudomonadati</taxon>
        <taxon>Pseudomonadota</taxon>
        <taxon>Alphaproteobacteria</taxon>
        <taxon>Geminicoccales</taxon>
        <taxon>Geminicoccaceae</taxon>
        <taxon>Arboricoccus</taxon>
    </lineage>
</organism>
<dbReference type="Pfam" id="PF09867">
    <property type="entry name" value="TagF_N"/>
    <property type="match status" value="1"/>
</dbReference>
<dbReference type="Gene3D" id="3.40.1730.10">
    <property type="entry name" value="pa0076 domain"/>
    <property type="match status" value="1"/>
</dbReference>
<keyword evidence="2" id="KW-1185">Reference proteome</keyword>
<protein>
    <submittedName>
        <fullName evidence="1">Type VI secretion system protein ImpM</fullName>
    </submittedName>
</protein>
<dbReference type="Proteomes" id="UP000197065">
    <property type="component" value="Unassembled WGS sequence"/>
</dbReference>
<dbReference type="EMBL" id="FYEH01000012">
    <property type="protein sequence ID" value="SNB74729.1"/>
    <property type="molecule type" value="Genomic_DNA"/>
</dbReference>
<dbReference type="InterPro" id="IPR038225">
    <property type="entry name" value="TagF_sf"/>
</dbReference>
<dbReference type="InterPro" id="IPR017748">
    <property type="entry name" value="TagF"/>
</dbReference>
<dbReference type="AlphaFoldDB" id="A0A212RQM4"/>
<evidence type="ECO:0000313" key="1">
    <source>
        <dbReference type="EMBL" id="SNB74729.1"/>
    </source>
</evidence>
<name>A0A212RQM4_9PROT</name>
<proteinExistence type="predicted"/>
<reference evidence="1 2" key="1">
    <citation type="submission" date="2017-06" db="EMBL/GenBank/DDBJ databases">
        <authorList>
            <person name="Kim H.J."/>
            <person name="Triplett B.A."/>
        </authorList>
    </citation>
    <scope>NUCLEOTIDE SEQUENCE [LARGE SCALE GENOMIC DNA]</scope>
    <source>
        <strain evidence="1 2">B29T1</strain>
    </source>
</reference>
<dbReference type="PIRSF" id="PIRSF029287">
    <property type="entry name" value="UCP029287"/>
    <property type="match status" value="1"/>
</dbReference>